<proteinExistence type="predicted"/>
<gene>
    <name evidence="1" type="ORF">V5O48_017369</name>
</gene>
<accession>A0ABR3EP64</accession>
<evidence type="ECO:0000313" key="2">
    <source>
        <dbReference type="Proteomes" id="UP001465976"/>
    </source>
</evidence>
<comment type="caution">
    <text evidence="1">The sequence shown here is derived from an EMBL/GenBank/DDBJ whole genome shotgun (WGS) entry which is preliminary data.</text>
</comment>
<protein>
    <submittedName>
        <fullName evidence="1">Uncharacterized protein</fullName>
    </submittedName>
</protein>
<evidence type="ECO:0000313" key="1">
    <source>
        <dbReference type="EMBL" id="KAL0564673.1"/>
    </source>
</evidence>
<organism evidence="1 2">
    <name type="scientific">Marasmius crinis-equi</name>
    <dbReference type="NCBI Taxonomy" id="585013"/>
    <lineage>
        <taxon>Eukaryota</taxon>
        <taxon>Fungi</taxon>
        <taxon>Dikarya</taxon>
        <taxon>Basidiomycota</taxon>
        <taxon>Agaricomycotina</taxon>
        <taxon>Agaricomycetes</taxon>
        <taxon>Agaricomycetidae</taxon>
        <taxon>Agaricales</taxon>
        <taxon>Marasmiineae</taxon>
        <taxon>Marasmiaceae</taxon>
        <taxon>Marasmius</taxon>
    </lineage>
</organism>
<sequence>YPELVLPKLKGWLSKSKVKRQRRKECPPIYLFVPPISTSIFWSFDPDGQNPIAADLCQHLGLPISLELHCEEHYWSPGIYKALQTYQIARGFDPKTTEFARHNGYNIFEAVEQTLSSHFEEIVDSEPGTETSLRSEELGDMFLGVLFDDVQPEDSPTSTQISPQPTTTPFDFTDLAPVGTAKIDCTIPQDLETVSAETKDAIPPKANVWSRFLPTFSWAALEDSDIPSTAF</sequence>
<dbReference type="Proteomes" id="UP001465976">
    <property type="component" value="Unassembled WGS sequence"/>
</dbReference>
<dbReference type="EMBL" id="JBAHYK010002636">
    <property type="protein sequence ID" value="KAL0564673.1"/>
    <property type="molecule type" value="Genomic_DNA"/>
</dbReference>
<name>A0ABR3EP64_9AGAR</name>
<reference evidence="1 2" key="1">
    <citation type="submission" date="2024-02" db="EMBL/GenBank/DDBJ databases">
        <title>A draft genome for the cacao thread blight pathogen Marasmius crinis-equi.</title>
        <authorList>
            <person name="Cohen S.P."/>
            <person name="Baruah I.K."/>
            <person name="Amoako-Attah I."/>
            <person name="Bukari Y."/>
            <person name="Meinhardt L.W."/>
            <person name="Bailey B.A."/>
        </authorList>
    </citation>
    <scope>NUCLEOTIDE SEQUENCE [LARGE SCALE GENOMIC DNA]</scope>
    <source>
        <strain evidence="1 2">GH-76</strain>
    </source>
</reference>
<keyword evidence="2" id="KW-1185">Reference proteome</keyword>
<feature type="non-terminal residue" evidence="1">
    <location>
        <position position="1"/>
    </location>
</feature>